<dbReference type="InterPro" id="IPR012675">
    <property type="entry name" value="Beta-grasp_dom_sf"/>
</dbReference>
<evidence type="ECO:0000256" key="6">
    <source>
        <dbReference type="ARBA" id="ARBA00034078"/>
    </source>
</evidence>
<keyword evidence="2" id="KW-0001">2Fe-2S</keyword>
<accession>A0A1J4L4X4</accession>
<dbReference type="VEuPathDB" id="TrichDB:TRFO_12742"/>
<dbReference type="GO" id="GO:0140647">
    <property type="term" value="P:P450-containing electron transport chain"/>
    <property type="evidence" value="ECO:0007669"/>
    <property type="project" value="InterPro"/>
</dbReference>
<sequence length="222" mass="25521">MEIHLVKLRIVIYNLKYENPNGELFVFYRMCKFFNRNSNHLIISFHEIRSVRHLHKKFDFVFFKNEDYPHQTKNQHRSYSHENEEGKKIESKDYRIIDFDKSKIQTSLHFTFSFMSLCFPSKSFSRFGSIVGISRKGEKQTIEYEDEQNLFAVLTNSGILSSDGTCGGNLACGRCRVDIISGKVGDADEEEKEMLEGAPETARLACAVTLDSGSNDSTFQAL</sequence>
<reference evidence="8" key="1">
    <citation type="submission" date="2016-10" db="EMBL/GenBank/DDBJ databases">
        <authorList>
            <person name="Benchimol M."/>
            <person name="Almeida L.G."/>
            <person name="Vasconcelos A.T."/>
            <person name="Perreira-Neves A."/>
            <person name="Rosa I.A."/>
            <person name="Tasca T."/>
            <person name="Bogo M.R."/>
            <person name="de Souza W."/>
        </authorList>
    </citation>
    <scope>NUCLEOTIDE SEQUENCE [LARGE SCALE GENOMIC DNA]</scope>
    <source>
        <strain evidence="8">K</strain>
    </source>
</reference>
<dbReference type="GO" id="GO:0005739">
    <property type="term" value="C:mitochondrion"/>
    <property type="evidence" value="ECO:0007669"/>
    <property type="project" value="TreeGrafter"/>
</dbReference>
<dbReference type="PROSITE" id="PS51085">
    <property type="entry name" value="2FE2S_FER_2"/>
    <property type="match status" value="1"/>
</dbReference>
<dbReference type="Gene3D" id="3.10.20.30">
    <property type="match status" value="1"/>
</dbReference>
<dbReference type="Proteomes" id="UP000179807">
    <property type="component" value="Unassembled WGS sequence"/>
</dbReference>
<evidence type="ECO:0000313" key="9">
    <source>
        <dbReference type="Proteomes" id="UP000179807"/>
    </source>
</evidence>
<evidence type="ECO:0000256" key="1">
    <source>
        <dbReference type="ARBA" id="ARBA00010914"/>
    </source>
</evidence>
<comment type="caution">
    <text evidence="8">The sequence shown here is derived from an EMBL/GenBank/DDBJ whole genome shotgun (WGS) entry which is preliminary data.</text>
</comment>
<evidence type="ECO:0000256" key="4">
    <source>
        <dbReference type="ARBA" id="ARBA00023004"/>
    </source>
</evidence>
<dbReference type="GeneID" id="94831527"/>
<evidence type="ECO:0000313" key="8">
    <source>
        <dbReference type="EMBL" id="OHT17036.1"/>
    </source>
</evidence>
<proteinExistence type="inferred from homology"/>
<dbReference type="InterPro" id="IPR036010">
    <property type="entry name" value="2Fe-2S_ferredoxin-like_sf"/>
</dbReference>
<dbReference type="PANTHER" id="PTHR23426">
    <property type="entry name" value="FERREDOXIN/ADRENODOXIN"/>
    <property type="match status" value="1"/>
</dbReference>
<dbReference type="EMBL" id="MLAK01000046">
    <property type="protein sequence ID" value="OHT17036.1"/>
    <property type="molecule type" value="Genomic_DNA"/>
</dbReference>
<dbReference type="CDD" id="cd00207">
    <property type="entry name" value="fer2"/>
    <property type="match status" value="1"/>
</dbReference>
<comment type="similarity">
    <text evidence="1">Belongs to the adrenodoxin/putidaredoxin family.</text>
</comment>
<dbReference type="Pfam" id="PF00111">
    <property type="entry name" value="Fer2"/>
    <property type="match status" value="1"/>
</dbReference>
<dbReference type="GO" id="GO:0009055">
    <property type="term" value="F:electron transfer activity"/>
    <property type="evidence" value="ECO:0007669"/>
    <property type="project" value="TreeGrafter"/>
</dbReference>
<dbReference type="AlphaFoldDB" id="A0A1J4L4X4"/>
<keyword evidence="5" id="KW-0411">Iron-sulfur</keyword>
<dbReference type="GO" id="GO:0051537">
    <property type="term" value="F:2 iron, 2 sulfur cluster binding"/>
    <property type="evidence" value="ECO:0007669"/>
    <property type="project" value="UniProtKB-KW"/>
</dbReference>
<dbReference type="GO" id="GO:0046872">
    <property type="term" value="F:metal ion binding"/>
    <property type="evidence" value="ECO:0007669"/>
    <property type="project" value="UniProtKB-KW"/>
</dbReference>
<dbReference type="PANTHER" id="PTHR23426:SF65">
    <property type="entry name" value="FERREDOXIN-2, MITOCHONDRIAL"/>
    <property type="match status" value="1"/>
</dbReference>
<dbReference type="InterPro" id="IPR001041">
    <property type="entry name" value="2Fe-2S_ferredoxin-type"/>
</dbReference>
<name>A0A1J4L4X4_9EUKA</name>
<dbReference type="OrthoDB" id="6415136at2759"/>
<organism evidence="8 9">
    <name type="scientific">Tritrichomonas foetus</name>
    <dbReference type="NCBI Taxonomy" id="1144522"/>
    <lineage>
        <taxon>Eukaryota</taxon>
        <taxon>Metamonada</taxon>
        <taxon>Parabasalia</taxon>
        <taxon>Tritrichomonadida</taxon>
        <taxon>Tritrichomonadidae</taxon>
        <taxon>Tritrichomonas</taxon>
    </lineage>
</organism>
<comment type="cofactor">
    <cofactor evidence="6">
        <name>[2Fe-2S] cluster</name>
        <dbReference type="ChEBI" id="CHEBI:190135"/>
    </cofactor>
</comment>
<keyword evidence="9" id="KW-1185">Reference proteome</keyword>
<gene>
    <name evidence="8" type="ORF">TRFO_12742</name>
</gene>
<protein>
    <recommendedName>
        <fullName evidence="7">2Fe-2S ferredoxin-type domain-containing protein</fullName>
    </recommendedName>
</protein>
<dbReference type="InterPro" id="IPR001055">
    <property type="entry name" value="Adrenodoxin-like"/>
</dbReference>
<evidence type="ECO:0000259" key="7">
    <source>
        <dbReference type="PROSITE" id="PS51085"/>
    </source>
</evidence>
<dbReference type="RefSeq" id="XP_068370172.1">
    <property type="nucleotide sequence ID" value="XM_068496823.1"/>
</dbReference>
<feature type="domain" description="2Fe-2S ferredoxin-type" evidence="7">
    <location>
        <begin position="129"/>
        <end position="222"/>
    </location>
</feature>
<evidence type="ECO:0000256" key="2">
    <source>
        <dbReference type="ARBA" id="ARBA00022714"/>
    </source>
</evidence>
<dbReference type="SUPFAM" id="SSF54292">
    <property type="entry name" value="2Fe-2S ferredoxin-like"/>
    <property type="match status" value="1"/>
</dbReference>
<evidence type="ECO:0000256" key="5">
    <source>
        <dbReference type="ARBA" id="ARBA00023014"/>
    </source>
</evidence>
<evidence type="ECO:0000256" key="3">
    <source>
        <dbReference type="ARBA" id="ARBA00022723"/>
    </source>
</evidence>
<keyword evidence="4" id="KW-0408">Iron</keyword>
<keyword evidence="3" id="KW-0479">Metal-binding</keyword>